<organism evidence="8 9">
    <name type="scientific">Turnera subulata</name>
    <dbReference type="NCBI Taxonomy" id="218843"/>
    <lineage>
        <taxon>Eukaryota</taxon>
        <taxon>Viridiplantae</taxon>
        <taxon>Streptophyta</taxon>
        <taxon>Embryophyta</taxon>
        <taxon>Tracheophyta</taxon>
        <taxon>Spermatophyta</taxon>
        <taxon>Magnoliopsida</taxon>
        <taxon>eudicotyledons</taxon>
        <taxon>Gunneridae</taxon>
        <taxon>Pentapetalae</taxon>
        <taxon>rosids</taxon>
        <taxon>fabids</taxon>
        <taxon>Malpighiales</taxon>
        <taxon>Passifloraceae</taxon>
        <taxon>Turnera</taxon>
    </lineage>
</organism>
<proteinExistence type="predicted"/>
<evidence type="ECO:0000313" key="9">
    <source>
        <dbReference type="Proteomes" id="UP001141552"/>
    </source>
</evidence>
<evidence type="ECO:0000256" key="5">
    <source>
        <dbReference type="SAM" id="MobiDB-lite"/>
    </source>
</evidence>
<evidence type="ECO:0000256" key="6">
    <source>
        <dbReference type="SAM" id="SignalP"/>
    </source>
</evidence>
<feature type="domain" description="RING-type" evidence="7">
    <location>
        <begin position="61"/>
        <end position="103"/>
    </location>
</feature>
<keyword evidence="3" id="KW-0862">Zinc</keyword>
<feature type="region of interest" description="Disordered" evidence="5">
    <location>
        <begin position="37"/>
        <end position="56"/>
    </location>
</feature>
<protein>
    <recommendedName>
        <fullName evidence="7">RING-type domain-containing protein</fullName>
    </recommendedName>
</protein>
<accession>A0A9Q0JFP4</accession>
<gene>
    <name evidence="8" type="ORF">Tsubulata_018155</name>
</gene>
<evidence type="ECO:0000256" key="2">
    <source>
        <dbReference type="ARBA" id="ARBA00022771"/>
    </source>
</evidence>
<dbReference type="PROSITE" id="PS50089">
    <property type="entry name" value="ZF_RING_2"/>
    <property type="match status" value="1"/>
</dbReference>
<evidence type="ECO:0000256" key="4">
    <source>
        <dbReference type="PROSITE-ProRule" id="PRU00175"/>
    </source>
</evidence>
<keyword evidence="9" id="KW-1185">Reference proteome</keyword>
<evidence type="ECO:0000259" key="7">
    <source>
        <dbReference type="PROSITE" id="PS50089"/>
    </source>
</evidence>
<keyword evidence="1" id="KW-0479">Metal-binding</keyword>
<dbReference type="InterPro" id="IPR013083">
    <property type="entry name" value="Znf_RING/FYVE/PHD"/>
</dbReference>
<evidence type="ECO:0000256" key="1">
    <source>
        <dbReference type="ARBA" id="ARBA00022723"/>
    </source>
</evidence>
<dbReference type="Pfam" id="PF13639">
    <property type="entry name" value="zf-RING_2"/>
    <property type="match status" value="1"/>
</dbReference>
<feature type="signal peptide" evidence="6">
    <location>
        <begin position="1"/>
        <end position="18"/>
    </location>
</feature>
<sequence>MRTLVSLLLLVICCLEWAWLTIFDFFLAPEEIPTKLESSSYDEHSTERSDDDEEDEEEEYCVVCLCKLSEREETRRLRCNHLFHKVCLDQWFASGHCLCPICRDGTPAVMSSSSSDHDQRQVARLVFTFTARASDDGRER</sequence>
<dbReference type="EMBL" id="JAKUCV010002912">
    <property type="protein sequence ID" value="KAJ4840961.1"/>
    <property type="molecule type" value="Genomic_DNA"/>
</dbReference>
<feature type="chain" id="PRO_5040239885" description="RING-type domain-containing protein" evidence="6">
    <location>
        <begin position="19"/>
        <end position="140"/>
    </location>
</feature>
<keyword evidence="2 4" id="KW-0863">Zinc-finger</keyword>
<reference evidence="8" key="1">
    <citation type="submission" date="2022-02" db="EMBL/GenBank/DDBJ databases">
        <authorList>
            <person name="Henning P.M."/>
            <person name="McCubbin A.G."/>
            <person name="Shore J.S."/>
        </authorList>
    </citation>
    <scope>NUCLEOTIDE SEQUENCE</scope>
    <source>
        <strain evidence="8">F60SS</strain>
        <tissue evidence="8">Leaves</tissue>
    </source>
</reference>
<dbReference type="GO" id="GO:0008270">
    <property type="term" value="F:zinc ion binding"/>
    <property type="evidence" value="ECO:0007669"/>
    <property type="project" value="UniProtKB-KW"/>
</dbReference>
<evidence type="ECO:0000256" key="3">
    <source>
        <dbReference type="ARBA" id="ARBA00022833"/>
    </source>
</evidence>
<name>A0A9Q0JFP4_9ROSI</name>
<keyword evidence="6" id="KW-0732">Signal</keyword>
<dbReference type="SMART" id="SM00184">
    <property type="entry name" value="RING"/>
    <property type="match status" value="1"/>
</dbReference>
<reference evidence="8" key="2">
    <citation type="journal article" date="2023" name="Plants (Basel)">
        <title>Annotation of the Turnera subulata (Passifloraceae) Draft Genome Reveals the S-Locus Evolved after the Divergence of Turneroideae from Passifloroideae in a Stepwise Manner.</title>
        <authorList>
            <person name="Henning P.M."/>
            <person name="Roalson E.H."/>
            <person name="Mir W."/>
            <person name="McCubbin A.G."/>
            <person name="Shore J.S."/>
        </authorList>
    </citation>
    <scope>NUCLEOTIDE SEQUENCE</scope>
    <source>
        <strain evidence="8">F60SS</strain>
    </source>
</reference>
<dbReference type="InterPro" id="IPR001841">
    <property type="entry name" value="Znf_RING"/>
</dbReference>
<dbReference type="CDD" id="cd16448">
    <property type="entry name" value="RING-H2"/>
    <property type="match status" value="1"/>
</dbReference>
<dbReference type="PANTHER" id="PTHR45969:SF55">
    <property type="entry name" value="OS07G0686300 PROTEIN"/>
    <property type="match status" value="1"/>
</dbReference>
<evidence type="ECO:0000313" key="8">
    <source>
        <dbReference type="EMBL" id="KAJ4840961.1"/>
    </source>
</evidence>
<dbReference type="GO" id="GO:0061630">
    <property type="term" value="F:ubiquitin protein ligase activity"/>
    <property type="evidence" value="ECO:0007669"/>
    <property type="project" value="TreeGrafter"/>
</dbReference>
<dbReference type="AlphaFoldDB" id="A0A9Q0JFP4"/>
<dbReference type="GO" id="GO:0016567">
    <property type="term" value="P:protein ubiquitination"/>
    <property type="evidence" value="ECO:0007669"/>
    <property type="project" value="TreeGrafter"/>
</dbReference>
<dbReference type="SUPFAM" id="SSF57850">
    <property type="entry name" value="RING/U-box"/>
    <property type="match status" value="1"/>
</dbReference>
<dbReference type="PANTHER" id="PTHR45969">
    <property type="entry name" value="RING ZINC FINGER PROTEIN-RELATED"/>
    <property type="match status" value="1"/>
</dbReference>
<dbReference type="Gene3D" id="3.30.40.10">
    <property type="entry name" value="Zinc/RING finger domain, C3HC4 (zinc finger)"/>
    <property type="match status" value="1"/>
</dbReference>
<dbReference type="Proteomes" id="UP001141552">
    <property type="component" value="Unassembled WGS sequence"/>
</dbReference>
<comment type="caution">
    <text evidence="8">The sequence shown here is derived from an EMBL/GenBank/DDBJ whole genome shotgun (WGS) entry which is preliminary data.</text>
</comment>
<dbReference type="OrthoDB" id="9984778at2759"/>